<name>A0ABV3DWQ0_9ACTN</name>
<reference evidence="1 2" key="1">
    <citation type="submission" date="2024-06" db="EMBL/GenBank/DDBJ databases">
        <title>The Natural Products Discovery Center: Release of the First 8490 Sequenced Strains for Exploring Actinobacteria Biosynthetic Diversity.</title>
        <authorList>
            <person name="Kalkreuter E."/>
            <person name="Kautsar S.A."/>
            <person name="Yang D."/>
            <person name="Bader C.D."/>
            <person name="Teijaro C.N."/>
            <person name="Fluegel L."/>
            <person name="Davis C.M."/>
            <person name="Simpson J.R."/>
            <person name="Lauterbach L."/>
            <person name="Steele A.D."/>
            <person name="Gui C."/>
            <person name="Meng S."/>
            <person name="Li G."/>
            <person name="Viehrig K."/>
            <person name="Ye F."/>
            <person name="Su P."/>
            <person name="Kiefer A.F."/>
            <person name="Nichols A."/>
            <person name="Cepeda A.J."/>
            <person name="Yan W."/>
            <person name="Fan B."/>
            <person name="Jiang Y."/>
            <person name="Adhikari A."/>
            <person name="Zheng C.-J."/>
            <person name="Schuster L."/>
            <person name="Cowan T.M."/>
            <person name="Smanski M.J."/>
            <person name="Chevrette M.G."/>
            <person name="De Carvalho L.P.S."/>
            <person name="Shen B."/>
        </authorList>
    </citation>
    <scope>NUCLEOTIDE SEQUENCE [LARGE SCALE GENOMIC DNA]</scope>
    <source>
        <strain evidence="1 2">NPDC048946</strain>
    </source>
</reference>
<dbReference type="Proteomes" id="UP001551482">
    <property type="component" value="Unassembled WGS sequence"/>
</dbReference>
<protein>
    <submittedName>
        <fullName evidence="1">Uncharacterized protein</fullName>
    </submittedName>
</protein>
<evidence type="ECO:0000313" key="1">
    <source>
        <dbReference type="EMBL" id="MEU8140158.1"/>
    </source>
</evidence>
<sequence>MRRLTQHLPRDYVARLFQAQDAGASDQQIRRIVAEGLPEVYFKDGGNRAQGLEIALLDIDFFDASF</sequence>
<dbReference type="EMBL" id="JBEZFP010000254">
    <property type="protein sequence ID" value="MEU8140158.1"/>
    <property type="molecule type" value="Genomic_DNA"/>
</dbReference>
<comment type="caution">
    <text evidence="1">The sequence shown here is derived from an EMBL/GenBank/DDBJ whole genome shotgun (WGS) entry which is preliminary data.</text>
</comment>
<organism evidence="1 2">
    <name type="scientific">Streptodolium elevatio</name>
    <dbReference type="NCBI Taxonomy" id="3157996"/>
    <lineage>
        <taxon>Bacteria</taxon>
        <taxon>Bacillati</taxon>
        <taxon>Actinomycetota</taxon>
        <taxon>Actinomycetes</taxon>
        <taxon>Kitasatosporales</taxon>
        <taxon>Streptomycetaceae</taxon>
        <taxon>Streptodolium</taxon>
    </lineage>
</organism>
<dbReference type="RefSeq" id="WP_358365034.1">
    <property type="nucleotide sequence ID" value="NZ_JBEZFP010000254.1"/>
</dbReference>
<evidence type="ECO:0000313" key="2">
    <source>
        <dbReference type="Proteomes" id="UP001551482"/>
    </source>
</evidence>
<keyword evidence="2" id="KW-1185">Reference proteome</keyword>
<proteinExistence type="predicted"/>
<accession>A0ABV3DWQ0</accession>
<gene>
    <name evidence="1" type="ORF">AB0C36_42575</name>
</gene>